<dbReference type="GO" id="GO:0016787">
    <property type="term" value="F:hydrolase activity"/>
    <property type="evidence" value="ECO:0007669"/>
    <property type="project" value="UniProtKB-KW"/>
</dbReference>
<sequence>MCPGGGGGGDDGGVVPRDPELPFFLPEPICYEFRCYGMEDYSTDCGQDPWADDFSDEYSQEDIDVARTLDVDETISERGFQDFQKRAGRRRGFRVFFVDLGSTHLDDPTRGLPATNNVFRLAEGCTAVDAIVVEADTLSRQTRLDGWDTEHNPDANFREEAQRETRIWGSGIALRTPNDYFENMFGSQGYRPPMALCERKLNQMKGRVFNLQIATNSPVDPIAEDTFQSMLDNSMVSTFGQSTILDRFRTVIGVFNYINHPSARTILNRNIRDMRTALIEIGRAVPRLNPAVALFDEFVPAWYQYAARLRRDWLRRLLQATRDRFNDGVGLMTW</sequence>
<reference evidence="1 2" key="2">
    <citation type="submission" date="2020-05" db="EMBL/GenBank/DDBJ databases">
        <title>Identification and distribution of gene clusters putatively required for synthesis of sphingolipid metabolism inhibitors in phylogenetically diverse species of the filamentous fungus Fusarium.</title>
        <authorList>
            <person name="Kim H.-S."/>
            <person name="Busman M."/>
            <person name="Brown D.W."/>
            <person name="Divon H."/>
            <person name="Uhlig S."/>
            <person name="Proctor R.H."/>
        </authorList>
    </citation>
    <scope>NUCLEOTIDE SEQUENCE [LARGE SCALE GENOMIC DNA]</scope>
    <source>
        <strain evidence="1 2">NRRL 25331</strain>
    </source>
</reference>
<keyword evidence="1" id="KW-0378">Hydrolase</keyword>
<organism evidence="1 2">
    <name type="scientific">Fusarium circinatum</name>
    <name type="common">Pitch canker fungus</name>
    <name type="synonym">Gibberella circinata</name>
    <dbReference type="NCBI Taxonomy" id="48490"/>
    <lineage>
        <taxon>Eukaryota</taxon>
        <taxon>Fungi</taxon>
        <taxon>Dikarya</taxon>
        <taxon>Ascomycota</taxon>
        <taxon>Pezizomycotina</taxon>
        <taxon>Sordariomycetes</taxon>
        <taxon>Hypocreomycetidae</taxon>
        <taxon>Hypocreales</taxon>
        <taxon>Nectriaceae</taxon>
        <taxon>Fusarium</taxon>
        <taxon>Fusarium fujikuroi species complex</taxon>
    </lineage>
</organism>
<proteinExistence type="predicted"/>
<protein>
    <submittedName>
        <fullName evidence="1">Glycosyl hydrolase family 71</fullName>
    </submittedName>
</protein>
<accession>A0A8H5UE20</accession>
<name>A0A8H5UE20_FUSCI</name>
<dbReference type="AlphaFoldDB" id="A0A8H5UE20"/>
<evidence type="ECO:0000313" key="2">
    <source>
        <dbReference type="Proteomes" id="UP000572754"/>
    </source>
</evidence>
<keyword evidence="2" id="KW-1185">Reference proteome</keyword>
<reference evidence="2" key="1">
    <citation type="journal article" date="2020" name="BMC Genomics">
        <title>Correction to: Identification and distribution of gene clusters required for synthesis of sphingolipid metabolism inhibitors in diverse species of the filamentous fungus Fusarium.</title>
        <authorList>
            <person name="Kim H.S."/>
            <person name="Lohmar J.M."/>
            <person name="Busman M."/>
            <person name="Brown D.W."/>
            <person name="Naumann T.A."/>
            <person name="Divon H.H."/>
            <person name="Lysoe E."/>
            <person name="Uhlig S."/>
            <person name="Proctor R.H."/>
        </authorList>
    </citation>
    <scope>NUCLEOTIDE SEQUENCE [LARGE SCALE GENOMIC DNA]</scope>
    <source>
        <strain evidence="2">NRRL 25331</strain>
    </source>
</reference>
<comment type="caution">
    <text evidence="1">The sequence shown here is derived from an EMBL/GenBank/DDBJ whole genome shotgun (WGS) entry which is preliminary data.</text>
</comment>
<dbReference type="Proteomes" id="UP000572754">
    <property type="component" value="Unassembled WGS sequence"/>
</dbReference>
<gene>
    <name evidence="1" type="ORF">FCIRC_2964</name>
</gene>
<evidence type="ECO:0000313" key="1">
    <source>
        <dbReference type="EMBL" id="KAF5686247.1"/>
    </source>
</evidence>
<dbReference type="EMBL" id="JAAQPE010000097">
    <property type="protein sequence ID" value="KAF5686247.1"/>
    <property type="molecule type" value="Genomic_DNA"/>
</dbReference>